<evidence type="ECO:0000313" key="1">
    <source>
        <dbReference type="EMBL" id="CAG8631563.1"/>
    </source>
</evidence>
<dbReference type="EMBL" id="CAJVPU010013329">
    <property type="protein sequence ID" value="CAG8631563.1"/>
    <property type="molecule type" value="Genomic_DNA"/>
</dbReference>
<feature type="non-terminal residue" evidence="1">
    <location>
        <position position="634"/>
    </location>
</feature>
<protein>
    <submittedName>
        <fullName evidence="1">10248_t:CDS:1</fullName>
    </submittedName>
</protein>
<keyword evidence="2" id="KW-1185">Reference proteome</keyword>
<reference evidence="1" key="1">
    <citation type="submission" date="2021-06" db="EMBL/GenBank/DDBJ databases">
        <authorList>
            <person name="Kallberg Y."/>
            <person name="Tangrot J."/>
            <person name="Rosling A."/>
        </authorList>
    </citation>
    <scope>NUCLEOTIDE SEQUENCE</scope>
    <source>
        <strain evidence="1">IL203A</strain>
    </source>
</reference>
<name>A0ACA9N334_9GLOM</name>
<comment type="caution">
    <text evidence="1">The sequence shown here is derived from an EMBL/GenBank/DDBJ whole genome shotgun (WGS) entry which is preliminary data.</text>
</comment>
<accession>A0ACA9N334</accession>
<organism evidence="1 2">
    <name type="scientific">Dentiscutata heterogama</name>
    <dbReference type="NCBI Taxonomy" id="1316150"/>
    <lineage>
        <taxon>Eukaryota</taxon>
        <taxon>Fungi</taxon>
        <taxon>Fungi incertae sedis</taxon>
        <taxon>Mucoromycota</taxon>
        <taxon>Glomeromycotina</taxon>
        <taxon>Glomeromycetes</taxon>
        <taxon>Diversisporales</taxon>
        <taxon>Gigasporaceae</taxon>
        <taxon>Dentiscutata</taxon>
    </lineage>
</organism>
<evidence type="ECO:0000313" key="2">
    <source>
        <dbReference type="Proteomes" id="UP000789702"/>
    </source>
</evidence>
<gene>
    <name evidence="1" type="ORF">DHETER_LOCUS8423</name>
</gene>
<proteinExistence type="predicted"/>
<sequence length="634" mass="74876">MDVDDNKSGLEEIQQILEQLSSNCYQYDVHLRYIQALRQAALFEELKDAREMMHSIFPLPEDIWLEWIQDESRLASTKEEKQRVIHLYSEAVQDYLSIKLWKEYINYMIQEYKSFLEEMDETGDNSGEVVTLEQIRSVFTEAIKKTGNFVPESHIVWDTCKEFEEQILEALPSDEMQKQRVQKMYLDRLKVPHATIEKTFSDYSSFITKYDNSDYEKCMVESNSFFSQAKRRYYERDHYEQALAASENALDKYMEYIEFEKKQTTPNWQAVRTLYERAIVFHYLDPSLWENYIFQLIDKKFPINMVLSVVERSVRNCPWSGDLWSHYIRVLEKEYDSYDKIKNIVHRALSTGMLNNSIDELVKVLLAHCDFERRRIKTPLNSENTLNLINIIQESLQTIKKSFPSGDPNYRLEKYLLEIETLNKNLTKAREIWEDIIKAHGRDSETWLRYIEWERFMGNRDGIIENHDEIHKKFKRASQQNTDWPERIFDAWEQFEHQYGTLESMEHALMFIKKQTKIVAHRRAKNAASLEAQNVGSEQAFQVSTAIKDTQAGWNSEASQSSKVSQPEILEPGNDAKKRKPEEDEPQLEGSPAYKKNKAQHPEKPKRDREFTTIVASNLPLDVTEGQLKALFNE</sequence>
<dbReference type="Proteomes" id="UP000789702">
    <property type="component" value="Unassembled WGS sequence"/>
</dbReference>